<evidence type="ECO:0000313" key="3">
    <source>
        <dbReference type="Proteomes" id="UP000010478"/>
    </source>
</evidence>
<dbReference type="STRING" id="179408.Osc7112_5487"/>
<dbReference type="Proteomes" id="UP000010478">
    <property type="component" value="Chromosome"/>
</dbReference>
<keyword evidence="3" id="KW-1185">Reference proteome</keyword>
<dbReference type="EMBL" id="CP003614">
    <property type="protein sequence ID" value="AFZ09714.1"/>
    <property type="molecule type" value="Genomic_DNA"/>
</dbReference>
<proteinExistence type="predicted"/>
<dbReference type="eggNOG" id="COG0018">
    <property type="taxonomic scope" value="Bacteria"/>
</dbReference>
<accession>K9VQ89</accession>
<evidence type="ECO:0000256" key="1">
    <source>
        <dbReference type="SAM" id="MobiDB-lite"/>
    </source>
</evidence>
<reference evidence="2 3" key="1">
    <citation type="submission" date="2012-05" db="EMBL/GenBank/DDBJ databases">
        <title>Finished chromosome of genome of Oscillatoria sp. PCC 7112.</title>
        <authorList>
            <consortium name="US DOE Joint Genome Institute"/>
            <person name="Gugger M."/>
            <person name="Coursin T."/>
            <person name="Rippka R."/>
            <person name="Tandeau De Marsac N."/>
            <person name="Huntemann M."/>
            <person name="Wei C.-L."/>
            <person name="Han J."/>
            <person name="Detter J.C."/>
            <person name="Han C."/>
            <person name="Tapia R."/>
            <person name="Davenport K."/>
            <person name="Daligault H."/>
            <person name="Erkkila T."/>
            <person name="Gu W."/>
            <person name="Munk A.C.C."/>
            <person name="Teshima H."/>
            <person name="Xu Y."/>
            <person name="Chain P."/>
            <person name="Chen A."/>
            <person name="Krypides N."/>
            <person name="Mavromatis K."/>
            <person name="Markowitz V."/>
            <person name="Szeto E."/>
            <person name="Ivanova N."/>
            <person name="Mikhailova N."/>
            <person name="Ovchinnikova G."/>
            <person name="Pagani I."/>
            <person name="Pati A."/>
            <person name="Goodwin L."/>
            <person name="Peters L."/>
            <person name="Pitluck S."/>
            <person name="Woyke T."/>
            <person name="Kerfeld C."/>
        </authorList>
    </citation>
    <scope>NUCLEOTIDE SEQUENCE [LARGE SCALE GENOMIC DNA]</scope>
    <source>
        <strain evidence="2 3">PCC 7112</strain>
    </source>
</reference>
<feature type="compositionally biased region" description="Basic and acidic residues" evidence="1">
    <location>
        <begin position="48"/>
        <end position="66"/>
    </location>
</feature>
<evidence type="ECO:0000313" key="2">
    <source>
        <dbReference type="EMBL" id="AFZ09714.1"/>
    </source>
</evidence>
<dbReference type="RefSeq" id="WP_015178920.1">
    <property type="nucleotide sequence ID" value="NC_019729.1"/>
</dbReference>
<sequence>MSEHRCCTIVKNGQDARSTKNEFSCGTGILPVPKQVNENGAISQSEVRSQKSEGKKSEGKKSEGSRPMEVGIRKERRRKETTIPNTQCPVLPRPNALFCQGPGTPNLPEKGYITDSTVQLFLAKINQKKAALLSW</sequence>
<protein>
    <submittedName>
        <fullName evidence="2">Uncharacterized protein</fullName>
    </submittedName>
</protein>
<feature type="compositionally biased region" description="Polar residues" evidence="1">
    <location>
        <begin position="36"/>
        <end position="47"/>
    </location>
</feature>
<feature type="region of interest" description="Disordered" evidence="1">
    <location>
        <begin position="18"/>
        <end position="89"/>
    </location>
</feature>
<dbReference type="PATRIC" id="fig|179408.3.peg.6850"/>
<dbReference type="KEGG" id="oni:Osc7112_5487"/>
<dbReference type="AlphaFoldDB" id="K9VQ89"/>
<name>K9VQ89_9CYAN</name>
<organism evidence="2 3">
    <name type="scientific">Phormidium nigroviride PCC 7112</name>
    <dbReference type="NCBI Taxonomy" id="179408"/>
    <lineage>
        <taxon>Bacteria</taxon>
        <taxon>Bacillati</taxon>
        <taxon>Cyanobacteriota</taxon>
        <taxon>Cyanophyceae</taxon>
        <taxon>Oscillatoriophycideae</taxon>
        <taxon>Oscillatoriales</taxon>
        <taxon>Oscillatoriaceae</taxon>
        <taxon>Phormidium</taxon>
    </lineage>
</organism>
<dbReference type="OrthoDB" id="468556at2"/>
<gene>
    <name evidence="2" type="ORF">Osc7112_5487</name>
</gene>
<dbReference type="HOGENOM" id="CLU_1883677_0_0_3"/>